<keyword evidence="3" id="KW-0813">Transport</keyword>
<dbReference type="InterPro" id="IPR006260">
    <property type="entry name" value="TonB/TolA_C"/>
</dbReference>
<evidence type="ECO:0000256" key="10">
    <source>
        <dbReference type="SAM" id="MobiDB-lite"/>
    </source>
</evidence>
<keyword evidence="8" id="KW-1133">Transmembrane helix</keyword>
<keyword evidence="9" id="KW-0472">Membrane</keyword>
<dbReference type="Gene3D" id="3.30.1150.10">
    <property type="match status" value="1"/>
</dbReference>
<dbReference type="GO" id="GO:0015891">
    <property type="term" value="P:siderophore transport"/>
    <property type="evidence" value="ECO:0007669"/>
    <property type="project" value="InterPro"/>
</dbReference>
<evidence type="ECO:0000256" key="1">
    <source>
        <dbReference type="ARBA" id="ARBA00004383"/>
    </source>
</evidence>
<dbReference type="GO" id="GO:0031992">
    <property type="term" value="F:energy transducer activity"/>
    <property type="evidence" value="ECO:0007669"/>
    <property type="project" value="InterPro"/>
</dbReference>
<evidence type="ECO:0000313" key="13">
    <source>
        <dbReference type="Proteomes" id="UP000005824"/>
    </source>
</evidence>
<dbReference type="SUPFAM" id="SSF74653">
    <property type="entry name" value="TolA/TonB C-terminal domain"/>
    <property type="match status" value="1"/>
</dbReference>
<dbReference type="GO" id="GO:0098797">
    <property type="term" value="C:plasma membrane protein complex"/>
    <property type="evidence" value="ECO:0007669"/>
    <property type="project" value="TreeGrafter"/>
</dbReference>
<dbReference type="InterPro" id="IPR037682">
    <property type="entry name" value="TonB_C"/>
</dbReference>
<dbReference type="GO" id="GO:0030288">
    <property type="term" value="C:outer membrane-bounded periplasmic space"/>
    <property type="evidence" value="ECO:0007669"/>
    <property type="project" value="InterPro"/>
</dbReference>
<dbReference type="GO" id="GO:0055085">
    <property type="term" value="P:transmembrane transport"/>
    <property type="evidence" value="ECO:0007669"/>
    <property type="project" value="InterPro"/>
</dbReference>
<organism evidence="12 13">
    <name type="scientific">Chthoniobacter flavus Ellin428</name>
    <dbReference type="NCBI Taxonomy" id="497964"/>
    <lineage>
        <taxon>Bacteria</taxon>
        <taxon>Pseudomonadati</taxon>
        <taxon>Verrucomicrobiota</taxon>
        <taxon>Spartobacteria</taxon>
        <taxon>Chthoniobacterales</taxon>
        <taxon>Chthoniobacteraceae</taxon>
        <taxon>Chthoniobacter</taxon>
    </lineage>
</organism>
<evidence type="ECO:0000256" key="2">
    <source>
        <dbReference type="ARBA" id="ARBA00006555"/>
    </source>
</evidence>
<feature type="domain" description="TonB C-terminal" evidence="11">
    <location>
        <begin position="147"/>
        <end position="238"/>
    </location>
</feature>
<accession>B4D069</accession>
<reference evidence="12 13" key="1">
    <citation type="journal article" date="2011" name="J. Bacteriol.">
        <title>Genome sequence of Chthoniobacter flavus Ellin428, an aerobic heterotrophic soil bacterium.</title>
        <authorList>
            <person name="Kant R."/>
            <person name="van Passel M.W."/>
            <person name="Palva A."/>
            <person name="Lucas S."/>
            <person name="Lapidus A."/>
            <person name="Glavina Del Rio T."/>
            <person name="Dalin E."/>
            <person name="Tice H."/>
            <person name="Bruce D."/>
            <person name="Goodwin L."/>
            <person name="Pitluck S."/>
            <person name="Larimer F.W."/>
            <person name="Land M.L."/>
            <person name="Hauser L."/>
            <person name="Sangwan P."/>
            <person name="de Vos W.M."/>
            <person name="Janssen P.H."/>
            <person name="Smidt H."/>
        </authorList>
    </citation>
    <scope>NUCLEOTIDE SEQUENCE [LARGE SCALE GENOMIC DNA]</scope>
    <source>
        <strain evidence="12 13">Ellin428</strain>
    </source>
</reference>
<dbReference type="eggNOG" id="COG0810">
    <property type="taxonomic scope" value="Bacteria"/>
</dbReference>
<dbReference type="PANTHER" id="PTHR33446:SF2">
    <property type="entry name" value="PROTEIN TONB"/>
    <property type="match status" value="1"/>
</dbReference>
<dbReference type="InterPro" id="IPR051045">
    <property type="entry name" value="TonB-dependent_transducer"/>
</dbReference>
<keyword evidence="4" id="KW-1003">Cell membrane</keyword>
<dbReference type="PRINTS" id="PR01374">
    <property type="entry name" value="TONBPROTEIN"/>
</dbReference>
<sequence length="238" mass="24724" precursor="true">MPRSALILSCAIHGSVLALVGWSSLFWAPRLDPGRTEISVSLSPGDNALVSEEFPAPQPAQDTAAEPVETSFAPPAPALEPTPVPMPMAESMPPLIATTAEAPPPLPVFPHAKKERASKTGGVTARRSTSSHSAAAGLAAGGAGAGGNYLPPHFLTRYKPPYPAEARAQRIEGVVMLLVAVDAEGRVTSASVSQGSGHAMLDRAALEAVHTWRFSPATQNGRPVSATVEIPIRFNFSA</sequence>
<evidence type="ECO:0000256" key="6">
    <source>
        <dbReference type="ARBA" id="ARBA00022692"/>
    </source>
</evidence>
<protein>
    <submittedName>
        <fullName evidence="12">TonB family protein</fullName>
    </submittedName>
</protein>
<dbReference type="GO" id="GO:0015031">
    <property type="term" value="P:protein transport"/>
    <property type="evidence" value="ECO:0007669"/>
    <property type="project" value="UniProtKB-KW"/>
</dbReference>
<evidence type="ECO:0000256" key="3">
    <source>
        <dbReference type="ARBA" id="ARBA00022448"/>
    </source>
</evidence>
<comment type="caution">
    <text evidence="12">The sequence shown here is derived from an EMBL/GenBank/DDBJ whole genome shotgun (WGS) entry which is preliminary data.</text>
</comment>
<dbReference type="Proteomes" id="UP000005824">
    <property type="component" value="Unassembled WGS sequence"/>
</dbReference>
<evidence type="ECO:0000256" key="5">
    <source>
        <dbReference type="ARBA" id="ARBA00022519"/>
    </source>
</evidence>
<evidence type="ECO:0000256" key="9">
    <source>
        <dbReference type="ARBA" id="ARBA00023136"/>
    </source>
</evidence>
<evidence type="ECO:0000256" key="7">
    <source>
        <dbReference type="ARBA" id="ARBA00022927"/>
    </source>
</evidence>
<dbReference type="STRING" id="497964.CfE428DRAFT_2307"/>
<feature type="region of interest" description="Disordered" evidence="10">
    <location>
        <begin position="114"/>
        <end position="136"/>
    </location>
</feature>
<feature type="region of interest" description="Disordered" evidence="10">
    <location>
        <begin position="51"/>
        <end position="81"/>
    </location>
</feature>
<dbReference type="PANTHER" id="PTHR33446">
    <property type="entry name" value="PROTEIN TONB-RELATED"/>
    <property type="match status" value="1"/>
</dbReference>
<name>B4D069_9BACT</name>
<evidence type="ECO:0000313" key="12">
    <source>
        <dbReference type="EMBL" id="EDY20383.1"/>
    </source>
</evidence>
<dbReference type="InterPro" id="IPR003538">
    <property type="entry name" value="TonB"/>
</dbReference>
<keyword evidence="13" id="KW-1185">Reference proteome</keyword>
<keyword evidence="6" id="KW-0812">Transmembrane</keyword>
<dbReference type="InParanoid" id="B4D069"/>
<proteinExistence type="inferred from homology"/>
<gene>
    <name evidence="12" type="ORF">CfE428DRAFT_2307</name>
</gene>
<evidence type="ECO:0000259" key="11">
    <source>
        <dbReference type="PROSITE" id="PS52015"/>
    </source>
</evidence>
<evidence type="ECO:0000256" key="8">
    <source>
        <dbReference type="ARBA" id="ARBA00022989"/>
    </source>
</evidence>
<dbReference type="EMBL" id="ABVL01000005">
    <property type="protein sequence ID" value="EDY20383.1"/>
    <property type="molecule type" value="Genomic_DNA"/>
</dbReference>
<feature type="compositionally biased region" description="Low complexity" evidence="10">
    <location>
        <begin position="124"/>
        <end position="136"/>
    </location>
</feature>
<keyword evidence="7" id="KW-0653">Protein transport</keyword>
<dbReference type="AlphaFoldDB" id="B4D069"/>
<evidence type="ECO:0000256" key="4">
    <source>
        <dbReference type="ARBA" id="ARBA00022475"/>
    </source>
</evidence>
<dbReference type="PROSITE" id="PS52015">
    <property type="entry name" value="TONB_CTD"/>
    <property type="match status" value="1"/>
</dbReference>
<dbReference type="Pfam" id="PF03544">
    <property type="entry name" value="TonB_C"/>
    <property type="match status" value="1"/>
</dbReference>
<dbReference type="NCBIfam" id="TIGR01352">
    <property type="entry name" value="tonB_Cterm"/>
    <property type="match status" value="1"/>
</dbReference>
<keyword evidence="5" id="KW-0997">Cell inner membrane</keyword>
<dbReference type="FunCoup" id="B4D069">
    <property type="interactions" value="12"/>
</dbReference>
<comment type="similarity">
    <text evidence="2">Belongs to the TonB family.</text>
</comment>
<comment type="subcellular location">
    <subcellularLocation>
        <location evidence="1">Cell inner membrane</location>
        <topology evidence="1">Single-pass membrane protein</topology>
        <orientation evidence="1">Periplasmic side</orientation>
    </subcellularLocation>
</comment>